<keyword evidence="10" id="KW-1185">Reference proteome</keyword>
<reference evidence="10" key="2">
    <citation type="journal article" date="2018" name="Nat. Commun.">
        <title>Extreme sensitivity to ultraviolet light in the fungal pathogen causing white-nose syndrome of bats.</title>
        <authorList>
            <person name="Palmer J.M."/>
            <person name="Drees K.P."/>
            <person name="Foster J.T."/>
            <person name="Lindner D.L."/>
        </authorList>
    </citation>
    <scope>NUCLEOTIDE SEQUENCE [LARGE SCALE GENOMIC DNA]</scope>
    <source>
        <strain evidence="10">UAMH 10579</strain>
    </source>
</reference>
<dbReference type="GO" id="GO:0003677">
    <property type="term" value="F:DNA binding"/>
    <property type="evidence" value="ECO:0007669"/>
    <property type="project" value="UniProtKB-KW"/>
</dbReference>
<protein>
    <recommendedName>
        <fullName evidence="8">Zn(2)-C6 fungal-type domain-containing protein</fullName>
    </recommendedName>
</protein>
<keyword evidence="4" id="KW-0805">Transcription regulation</keyword>
<evidence type="ECO:0000256" key="5">
    <source>
        <dbReference type="ARBA" id="ARBA00023125"/>
    </source>
</evidence>
<dbReference type="RefSeq" id="XP_018127880.1">
    <property type="nucleotide sequence ID" value="XM_018276405.2"/>
</dbReference>
<dbReference type="GO" id="GO:0006351">
    <property type="term" value="P:DNA-templated transcription"/>
    <property type="evidence" value="ECO:0007669"/>
    <property type="project" value="InterPro"/>
</dbReference>
<dbReference type="InterPro" id="IPR007219">
    <property type="entry name" value="XnlR_reg_dom"/>
</dbReference>
<dbReference type="SUPFAM" id="SSF57701">
    <property type="entry name" value="Zn2/Cys6 DNA-binding domain"/>
    <property type="match status" value="1"/>
</dbReference>
<keyword evidence="2" id="KW-0479">Metal-binding</keyword>
<feature type="domain" description="Zn(2)-C6 fungal-type" evidence="8">
    <location>
        <begin position="6"/>
        <end position="35"/>
    </location>
</feature>
<accession>A0A1B8GE92</accession>
<name>A0A1B8GE92_9PEZI</name>
<dbReference type="Gene3D" id="4.10.240.10">
    <property type="entry name" value="Zn(2)-C6 fungal-type DNA-binding domain"/>
    <property type="match status" value="1"/>
</dbReference>
<dbReference type="CDD" id="cd00067">
    <property type="entry name" value="GAL4"/>
    <property type="match status" value="1"/>
</dbReference>
<dbReference type="InterPro" id="IPR001138">
    <property type="entry name" value="Zn2Cys6_DnaBD"/>
</dbReference>
<gene>
    <name evidence="9" type="ORF">VE01_06968</name>
</gene>
<dbReference type="CDD" id="cd12148">
    <property type="entry name" value="fungal_TF_MHR"/>
    <property type="match status" value="1"/>
</dbReference>
<dbReference type="EMBL" id="KV460246">
    <property type="protein sequence ID" value="OBT94147.1"/>
    <property type="molecule type" value="Genomic_DNA"/>
</dbReference>
<keyword evidence="3" id="KW-0862">Zinc</keyword>
<dbReference type="GO" id="GO:0008270">
    <property type="term" value="F:zinc ion binding"/>
    <property type="evidence" value="ECO:0007669"/>
    <property type="project" value="InterPro"/>
</dbReference>
<dbReference type="GeneID" id="28840354"/>
<dbReference type="AlphaFoldDB" id="A0A1B8GE92"/>
<dbReference type="Pfam" id="PF00172">
    <property type="entry name" value="Zn_clus"/>
    <property type="match status" value="1"/>
</dbReference>
<proteinExistence type="predicted"/>
<dbReference type="PANTHER" id="PTHR31668">
    <property type="entry name" value="GLUCOSE TRANSPORT TRANSCRIPTION REGULATOR RGT1-RELATED-RELATED"/>
    <property type="match status" value="1"/>
</dbReference>
<evidence type="ECO:0000256" key="4">
    <source>
        <dbReference type="ARBA" id="ARBA00023015"/>
    </source>
</evidence>
<evidence type="ECO:0000256" key="1">
    <source>
        <dbReference type="ARBA" id="ARBA00004123"/>
    </source>
</evidence>
<evidence type="ECO:0000313" key="10">
    <source>
        <dbReference type="Proteomes" id="UP000091956"/>
    </source>
</evidence>
<keyword evidence="7" id="KW-0539">Nucleus</keyword>
<evidence type="ECO:0000313" key="9">
    <source>
        <dbReference type="EMBL" id="OBT94147.1"/>
    </source>
</evidence>
<evidence type="ECO:0000259" key="8">
    <source>
        <dbReference type="PROSITE" id="PS50048"/>
    </source>
</evidence>
<organism evidence="9 10">
    <name type="scientific">Pseudogymnoascus verrucosus</name>
    <dbReference type="NCBI Taxonomy" id="342668"/>
    <lineage>
        <taxon>Eukaryota</taxon>
        <taxon>Fungi</taxon>
        <taxon>Dikarya</taxon>
        <taxon>Ascomycota</taxon>
        <taxon>Pezizomycotina</taxon>
        <taxon>Leotiomycetes</taxon>
        <taxon>Thelebolales</taxon>
        <taxon>Thelebolaceae</taxon>
        <taxon>Pseudogymnoascus</taxon>
    </lineage>
</organism>
<evidence type="ECO:0000256" key="2">
    <source>
        <dbReference type="ARBA" id="ARBA00022723"/>
    </source>
</evidence>
<dbReference type="InterPro" id="IPR036864">
    <property type="entry name" value="Zn2-C6_fun-type_DNA-bd_sf"/>
</dbReference>
<dbReference type="GO" id="GO:0000981">
    <property type="term" value="F:DNA-binding transcription factor activity, RNA polymerase II-specific"/>
    <property type="evidence" value="ECO:0007669"/>
    <property type="project" value="InterPro"/>
</dbReference>
<dbReference type="PANTHER" id="PTHR31668:SF18">
    <property type="entry name" value="MALTOSE FERMENTATION REGULATORY PROTEIN MAL13-RELATED"/>
    <property type="match status" value="1"/>
</dbReference>
<evidence type="ECO:0000256" key="6">
    <source>
        <dbReference type="ARBA" id="ARBA00023163"/>
    </source>
</evidence>
<reference evidence="9 10" key="1">
    <citation type="submission" date="2016-03" db="EMBL/GenBank/DDBJ databases">
        <title>Comparative genomics of Pseudogymnoascus destructans, the fungus causing white-nose syndrome of bats.</title>
        <authorList>
            <person name="Palmer J.M."/>
            <person name="Drees K.P."/>
            <person name="Foster J.T."/>
            <person name="Lindner D.L."/>
        </authorList>
    </citation>
    <scope>NUCLEOTIDE SEQUENCE [LARGE SCALE GENOMIC DNA]</scope>
    <source>
        <strain evidence="9 10">UAMH 10579</strain>
    </source>
</reference>
<dbReference type="PROSITE" id="PS50048">
    <property type="entry name" value="ZN2_CY6_FUNGAL_2"/>
    <property type="match status" value="1"/>
</dbReference>
<evidence type="ECO:0000256" key="3">
    <source>
        <dbReference type="ARBA" id="ARBA00022833"/>
    </source>
</evidence>
<dbReference type="InterPro" id="IPR050797">
    <property type="entry name" value="Carb_Metab_Trans_Reg"/>
</dbReference>
<dbReference type="Pfam" id="PF04082">
    <property type="entry name" value="Fungal_trans"/>
    <property type="match status" value="1"/>
</dbReference>
<evidence type="ECO:0000256" key="7">
    <source>
        <dbReference type="ARBA" id="ARBA00023242"/>
    </source>
</evidence>
<dbReference type="Proteomes" id="UP000091956">
    <property type="component" value="Unassembled WGS sequence"/>
</dbReference>
<dbReference type="PROSITE" id="PS00463">
    <property type="entry name" value="ZN2_CY6_FUNGAL_1"/>
    <property type="match status" value="1"/>
</dbReference>
<dbReference type="GO" id="GO:0005634">
    <property type="term" value="C:nucleus"/>
    <property type="evidence" value="ECO:0007669"/>
    <property type="project" value="UniProtKB-SubCell"/>
</dbReference>
<dbReference type="OrthoDB" id="434972at2759"/>
<sequence length="538" mass="60940">MRSITPCDGCALRRVRCRGGHPCAECQRRSLTCTFLRIPKKRGPKGPRLATGCRIKTFQKDLEKANPPSRDLHHTSTLTHKQLADACPDLPTQPLAPPPAPCLHHIPLSSYLEFLEIFRHRLYPVWPIVSYDDLISRLRADNQDFEAYALAGALCAAVISQLRLPEHAASFLPISSRHFQIESERLRILFDYRDHYSIASLLTSFFIHVYFANTNKLQTAGLYLREAIAYAHGLELHRPETFASLTAISEHQLRLRVYWILFISERTFCVQNGLPAILKVIDELPTPDLDTRYDSTPLPAFLALTRLFLYLKSRFITHPLSHQGAIVSEDQKNEVSAFQHNLRLKADRRSLNEMQYVDILATRNWIRTLLWQYSIVNFPVSCHADDDAFSALLPASIAKDMLSVFTTVSNSSIRAHGYGMELKIFRMADSLLDVLLCVPSATETHGMLVGSREALHSLEHVLLNVGGPNSTLLETLRRRMAESDLPISPFRWLDIPIFESNQDDQVQKPSELHELLDLTALVPRILQGKMAAEVVDIA</sequence>
<dbReference type="SMART" id="SM00066">
    <property type="entry name" value="GAL4"/>
    <property type="match status" value="1"/>
</dbReference>
<keyword evidence="6" id="KW-0804">Transcription</keyword>
<keyword evidence="5" id="KW-0238">DNA-binding</keyword>
<comment type="subcellular location">
    <subcellularLocation>
        <location evidence="1">Nucleus</location>
    </subcellularLocation>
</comment>